<reference evidence="1" key="1">
    <citation type="submission" date="2021-01" db="EMBL/GenBank/DDBJ databases">
        <authorList>
            <person name="Huang H."/>
            <person name="Chen N."/>
        </authorList>
    </citation>
    <scope>NUCLEOTIDE SEQUENCE</scope>
</reference>
<name>A0A8A6W3E5_9STRA</name>
<dbReference type="GeneID" id="70637852"/>
<protein>
    <submittedName>
        <fullName evidence="1">Uncharacterized protein</fullName>
    </submittedName>
</protein>
<keyword evidence="1" id="KW-0496">Mitochondrion</keyword>
<geneLocation type="mitochondrion" evidence="1"/>
<gene>
    <name evidence="1" type="primary">orf154</name>
</gene>
<organism evidence="1">
    <name type="scientific">Coscinodiscus granii</name>
    <dbReference type="NCBI Taxonomy" id="265552"/>
    <lineage>
        <taxon>Eukaryota</taxon>
        <taxon>Sar</taxon>
        <taxon>Stramenopiles</taxon>
        <taxon>Ochrophyta</taxon>
        <taxon>Bacillariophyta</taxon>
        <taxon>Coscinodiscophyceae</taxon>
        <taxon>Coscinodiscophycidae</taxon>
        <taxon>Coscinodiscales</taxon>
        <taxon>Coscinodiscaceae</taxon>
        <taxon>Coscinodiscus</taxon>
    </lineage>
</organism>
<dbReference type="RefSeq" id="YP_010248464.1">
    <property type="nucleotide sequence ID" value="NC_060315.1"/>
</dbReference>
<accession>A0A8A6W3E5</accession>
<proteinExistence type="predicted"/>
<dbReference type="AlphaFoldDB" id="A0A8A6W3E5"/>
<sequence>MLLNFYIKTKLKQKSKNIFTFFLKFLKKNFYDIFFFNFYTSKSKKYFLSLLKSHFVYKSSQEQLGYINFKNFFKLFSLKNFFFSWVLTKINLILFQSSFIKQFFTISFNYSKTFFIKTFIFNNFLLVSQLTNSFLKILDFYGETFLINPLQLKQ</sequence>
<evidence type="ECO:0000313" key="1">
    <source>
        <dbReference type="EMBL" id="QTK21659.1"/>
    </source>
</evidence>
<dbReference type="EMBL" id="MW435847">
    <property type="protein sequence ID" value="QTK21659.1"/>
    <property type="molecule type" value="Genomic_DNA"/>
</dbReference>